<dbReference type="InterPro" id="IPR013122">
    <property type="entry name" value="PKD1_2_channel"/>
</dbReference>
<dbReference type="EMBL" id="SCEB01000123">
    <property type="protein sequence ID" value="RXN00830.1"/>
    <property type="molecule type" value="Genomic_DNA"/>
</dbReference>
<evidence type="ECO:0000259" key="14">
    <source>
        <dbReference type="Pfam" id="PF08016"/>
    </source>
</evidence>
<evidence type="ECO:0000256" key="9">
    <source>
        <dbReference type="ARBA" id="ARBA00023136"/>
    </source>
</evidence>
<keyword evidence="10" id="KW-1015">Disulfide bond</keyword>
<comment type="catalytic activity">
    <reaction evidence="12">
        <text>Ca(2+)(in) = Ca(2+)(out)</text>
        <dbReference type="Rhea" id="RHEA:29671"/>
        <dbReference type="ChEBI" id="CHEBI:29108"/>
    </reaction>
</comment>
<feature type="domain" description="Polycystin cation channel PKD1/PKD2" evidence="14">
    <location>
        <begin position="933"/>
        <end position="1070"/>
    </location>
</feature>
<keyword evidence="11" id="KW-0407">Ion channel</keyword>
<feature type="transmembrane region" description="Helical" evidence="13">
    <location>
        <begin position="401"/>
        <end position="422"/>
    </location>
</feature>
<keyword evidence="17" id="KW-1185">Reference proteome</keyword>
<feature type="transmembrane region" description="Helical" evidence="13">
    <location>
        <begin position="313"/>
        <end position="337"/>
    </location>
</feature>
<dbReference type="InterPro" id="IPR049134">
    <property type="entry name" value="MCLN_ECD"/>
</dbReference>
<evidence type="ECO:0000256" key="6">
    <source>
        <dbReference type="ARBA" id="ARBA00022753"/>
    </source>
</evidence>
<dbReference type="Proteomes" id="UP000289886">
    <property type="component" value="Unassembled WGS sequence"/>
</dbReference>
<evidence type="ECO:0000256" key="13">
    <source>
        <dbReference type="SAM" id="Phobius"/>
    </source>
</evidence>
<keyword evidence="7 13" id="KW-1133">Transmembrane helix</keyword>
<feature type="transmembrane region" description="Helical" evidence="13">
    <location>
        <begin position="1042"/>
        <end position="1063"/>
    </location>
</feature>
<proteinExistence type="predicted"/>
<evidence type="ECO:0000256" key="4">
    <source>
        <dbReference type="ARBA" id="ARBA00022475"/>
    </source>
</evidence>
<feature type="transmembrane region" description="Helical" evidence="13">
    <location>
        <begin position="509"/>
        <end position="530"/>
    </location>
</feature>
<feature type="transmembrane region" description="Helical" evidence="13">
    <location>
        <begin position="846"/>
        <end position="873"/>
    </location>
</feature>
<feature type="domain" description="Mucolipin extracytosolic" evidence="15">
    <location>
        <begin position="645"/>
        <end position="831"/>
    </location>
</feature>
<dbReference type="InterPro" id="IPR047317">
    <property type="entry name" value="MCOLN3_ELD"/>
</dbReference>
<accession>A0A662YWD5</accession>
<dbReference type="Pfam" id="PF21381">
    <property type="entry name" value="MCLN_ECD"/>
    <property type="match status" value="2"/>
</dbReference>
<dbReference type="PANTHER" id="PTHR12127:SF5">
    <property type="entry name" value="MUCOLIPIN-3"/>
    <property type="match status" value="1"/>
</dbReference>
<keyword evidence="9 13" id="KW-0472">Membrane</keyword>
<dbReference type="CDD" id="cd21072">
    <property type="entry name" value="ELD_TRPML3"/>
    <property type="match status" value="1"/>
</dbReference>
<name>A0A662YWD5_ACIRT</name>
<gene>
    <name evidence="16" type="ORF">EOD39_8565</name>
</gene>
<evidence type="ECO:0000256" key="8">
    <source>
        <dbReference type="ARBA" id="ARBA00023065"/>
    </source>
</evidence>
<dbReference type="GO" id="GO:0072345">
    <property type="term" value="F:NAADP-sensitive calcium-release channel activity"/>
    <property type="evidence" value="ECO:0007669"/>
    <property type="project" value="TreeGrafter"/>
</dbReference>
<evidence type="ECO:0000256" key="12">
    <source>
        <dbReference type="ARBA" id="ARBA00036634"/>
    </source>
</evidence>
<sequence length="1183" mass="137231">MEDRGRGPDCEMQFVFNYCSGADMKSEMANSEPCVNCCNTVDEGSSNANSPEKIECHDPDAEDNFRRKLKFFFMNPCEKFRARGRKPWKLGLQILKIAIITIQLVSFGLSNQMVVAFKEENLMAFKHLFLKGYRPTDKSDDNYAVYTQSDVYDHVSFAVEQFLKLPNISVGNHAYEWNGTEYTALALCQEFYKKSSISPRNDSFDIDPKVETECFEIKPMLLRIDDGPIHWKLNLTVDFSRLLSINIYFTLKAINLQTVRHHELPDCYDFHVAITFNNKAHSGRVKISLDNEVAINECKDWDIARSVQKNAPYLLMFDAFIIVSCLISLILCTRSVINGIQLQYEYTTFFLSRYSKPVPWSDRMEFVNGWYILIIVSDMLTIIGSILKIEIQAKNLTSYDVCSILLGTSTMLVWIGVIRYLGFFQKYNLLILTLRAAFPNVIRFWCCASMIYLGYCFCGWIVLGPYHEKFRTFNTVTECLFSLINGDDMFPTFKGMQQKSYLVWLFSRLYLYSFISLFIYMVLSLFIALITDTYETIKQYQRDGFPETELHSFMAACKDLPNSGRYRIKGESHTAIFCCCNRIDTRVEVASEEEELREDLTFYFMSPCQKYKARGLLPWKLGVQILKIAMVTTQLVVFGLNNQLVVSYKEENGMAFKHLFIKGYTGTDEDDYSRSVYTQQDVYDSMLFVIDQYTHLMNLTVSPLSYAQGKNDTGALKICKHQYKRGHVWPSNETFYIDPNIETECLTVETSRRHPFQTDWKTVNETFFNLDFYRLVTVDITFQLKGIDLQTIRSLELPDCYEFFITITFNNQGHSGIVKIYFDNDAFISECNGWHIGGSTQKNTHYLLIFDGFVILTCLVSMVLCTRSIVLAIRLLRRFDRFFHENYKRRASQSDKKEFLNRWYIVVIISDIMTIVGSILKMEIQAKSLTSYDICSIFLGTSTLLVWVGVIRYLGYFEKYNVLILTMRAALPKVLRFCCCAGMIYLGYTFCGWIVLGPYHEKFEDLNRVSECLFSLVNGDDMFATFAQIRKKSTLVWHFSRVYLYSFIALFIYMVLSLFIALITDSYETIKKYQQNGFPMTDLHRFIKECKDFPSDSCREEETNNSFVFCCKRSSDAGETEYDAGMLTGLEECFEKRFSSLNELKPFMSLLTNLFGFDFANSGTVCQRLGLDKKHWMKMSSTS</sequence>
<evidence type="ECO:0000256" key="10">
    <source>
        <dbReference type="ARBA" id="ARBA00023157"/>
    </source>
</evidence>
<dbReference type="Gene3D" id="1.10.287.70">
    <property type="match status" value="2"/>
</dbReference>
<dbReference type="GO" id="GO:0010008">
    <property type="term" value="C:endosome membrane"/>
    <property type="evidence" value="ECO:0007669"/>
    <property type="project" value="UniProtKB-SubCell"/>
</dbReference>
<evidence type="ECO:0000256" key="5">
    <source>
        <dbReference type="ARBA" id="ARBA00022692"/>
    </source>
</evidence>
<keyword evidence="8" id="KW-0406">Ion transport</keyword>
<evidence type="ECO:0000313" key="17">
    <source>
        <dbReference type="Proteomes" id="UP000289886"/>
    </source>
</evidence>
<evidence type="ECO:0000256" key="1">
    <source>
        <dbReference type="ARBA" id="ARBA00004337"/>
    </source>
</evidence>
<dbReference type="GO" id="GO:0005765">
    <property type="term" value="C:lysosomal membrane"/>
    <property type="evidence" value="ECO:0007669"/>
    <property type="project" value="TreeGrafter"/>
</dbReference>
<evidence type="ECO:0000313" key="16">
    <source>
        <dbReference type="EMBL" id="RXN00830.1"/>
    </source>
</evidence>
<dbReference type="Pfam" id="PF08016">
    <property type="entry name" value="PKD_channel"/>
    <property type="match status" value="2"/>
</dbReference>
<dbReference type="PANTHER" id="PTHR12127">
    <property type="entry name" value="MUCOLIPIN"/>
    <property type="match status" value="1"/>
</dbReference>
<evidence type="ECO:0000256" key="11">
    <source>
        <dbReference type="ARBA" id="ARBA00023303"/>
    </source>
</evidence>
<feature type="transmembrane region" description="Helical" evidence="13">
    <location>
        <begin position="442"/>
        <end position="463"/>
    </location>
</feature>
<feature type="domain" description="Polycystin cation channel PKD1/PKD2" evidence="14">
    <location>
        <begin position="400"/>
        <end position="537"/>
    </location>
</feature>
<keyword evidence="4" id="KW-1003">Cell membrane</keyword>
<dbReference type="AlphaFoldDB" id="A0A662YWD5"/>
<dbReference type="InterPro" id="IPR039031">
    <property type="entry name" value="Mucolipin"/>
</dbReference>
<dbReference type="GO" id="GO:0005886">
    <property type="term" value="C:plasma membrane"/>
    <property type="evidence" value="ECO:0007669"/>
    <property type="project" value="UniProtKB-SubCell"/>
</dbReference>
<evidence type="ECO:0000256" key="3">
    <source>
        <dbReference type="ARBA" id="ARBA00022448"/>
    </source>
</evidence>
<protein>
    <submittedName>
        <fullName evidence="16">Mucolipin-3</fullName>
    </submittedName>
</protein>
<dbReference type="FunFam" id="1.10.287.70:FF:000033">
    <property type="entry name" value="Mucolipin 1"/>
    <property type="match status" value="2"/>
</dbReference>
<feature type="domain" description="Mucolipin extracytosolic" evidence="15">
    <location>
        <begin position="114"/>
        <end position="299"/>
    </location>
</feature>
<feature type="transmembrane region" description="Helical" evidence="13">
    <location>
        <begin position="899"/>
        <end position="919"/>
    </location>
</feature>
<comment type="caution">
    <text evidence="16">The sequence shown here is derived from an EMBL/GenBank/DDBJ whole genome shotgun (WGS) entry which is preliminary data.</text>
</comment>
<keyword evidence="6" id="KW-0967">Endosome</keyword>
<feature type="transmembrane region" description="Helical" evidence="13">
    <location>
        <begin position="974"/>
        <end position="996"/>
    </location>
</feature>
<feature type="transmembrane region" description="Helical" evidence="13">
    <location>
        <begin position="931"/>
        <end position="954"/>
    </location>
</feature>
<evidence type="ECO:0000259" key="15">
    <source>
        <dbReference type="Pfam" id="PF21381"/>
    </source>
</evidence>
<comment type="subcellular location">
    <subcellularLocation>
        <location evidence="2">Cell membrane</location>
        <topology evidence="2">Multi-pass membrane protein</topology>
    </subcellularLocation>
    <subcellularLocation>
        <location evidence="1">Endosome membrane</location>
        <topology evidence="1">Multi-pass membrane protein</topology>
    </subcellularLocation>
</comment>
<evidence type="ECO:0000256" key="7">
    <source>
        <dbReference type="ARBA" id="ARBA00022989"/>
    </source>
</evidence>
<keyword evidence="5 13" id="KW-0812">Transmembrane</keyword>
<reference evidence="16 17" key="1">
    <citation type="submission" date="2019-01" db="EMBL/GenBank/DDBJ databases">
        <title>Draft Genome and Complete Hox-Cluster Characterization of the Sterlet Sturgeon (Acipenser ruthenus).</title>
        <authorList>
            <person name="Wei Q."/>
        </authorList>
    </citation>
    <scope>NUCLEOTIDE SEQUENCE [LARGE SCALE GENOMIC DNA]</scope>
    <source>
        <strain evidence="16">WHYD16114868_AA</strain>
        <tissue evidence="16">Blood</tissue>
    </source>
</reference>
<organism evidence="16 17">
    <name type="scientific">Acipenser ruthenus</name>
    <name type="common">Sterlet sturgeon</name>
    <dbReference type="NCBI Taxonomy" id="7906"/>
    <lineage>
        <taxon>Eukaryota</taxon>
        <taxon>Metazoa</taxon>
        <taxon>Chordata</taxon>
        <taxon>Craniata</taxon>
        <taxon>Vertebrata</taxon>
        <taxon>Euteleostomi</taxon>
        <taxon>Actinopterygii</taxon>
        <taxon>Chondrostei</taxon>
        <taxon>Acipenseriformes</taxon>
        <taxon>Acipenseridae</taxon>
        <taxon>Acipenser</taxon>
    </lineage>
</organism>
<keyword evidence="3" id="KW-0813">Transport</keyword>
<evidence type="ECO:0000256" key="2">
    <source>
        <dbReference type="ARBA" id="ARBA00004651"/>
    </source>
</evidence>
<feature type="transmembrane region" description="Helical" evidence="13">
    <location>
        <begin position="369"/>
        <end position="389"/>
    </location>
</feature>